<evidence type="ECO:0000313" key="2">
    <source>
        <dbReference type="Proteomes" id="UP000000812"/>
    </source>
</evidence>
<gene>
    <name evidence="1" type="ordered locus">XF_0162</name>
</gene>
<dbReference type="HOGENOM" id="CLU_3224107_0_0_6"/>
<dbReference type="Proteomes" id="UP000000812">
    <property type="component" value="Chromosome"/>
</dbReference>
<name>Q9PGY4_XYLFA</name>
<protein>
    <submittedName>
        <fullName evidence="1">Uncharacterized protein</fullName>
    </submittedName>
</protein>
<reference evidence="1 2" key="1">
    <citation type="journal article" date="2000" name="Nature">
        <title>The genome sequence of the plant pathogen Xylella fastidiosa.</title>
        <authorList>
            <person name="Simpson A.J."/>
            <person name="Reinach F.C."/>
            <person name="Arruda P."/>
            <person name="Abreu F.A."/>
            <person name="Acencio M."/>
            <person name="Alvarenga R."/>
            <person name="Alves L.M."/>
            <person name="Araya J.E."/>
            <person name="Baia G.S."/>
            <person name="Baptista C.S."/>
            <person name="Barros M.H."/>
            <person name="Bonaccorsi E.D."/>
            <person name="Bordin S."/>
            <person name="Bove J.M."/>
            <person name="Briones M.R."/>
            <person name="Bueno M.R."/>
            <person name="Camargo A.A."/>
            <person name="Camargo L.E."/>
            <person name="Carraro D.M."/>
            <person name="Carrer H."/>
            <person name="Colauto N.B."/>
            <person name="Colombo C."/>
            <person name="Costa F.F."/>
            <person name="Costa M.C."/>
            <person name="Costa-Neto C.M."/>
            <person name="Coutinho L.L."/>
            <person name="Cristofani M."/>
            <person name="Dias-Neto E."/>
            <person name="Docena C."/>
            <person name="El-Dorry H."/>
            <person name="Facincani A.P."/>
            <person name="Ferreira A.J."/>
            <person name="Ferreira V.C."/>
            <person name="Ferro J.A."/>
            <person name="Fraga J.S."/>
            <person name="Franca S.C."/>
            <person name="Franco M.C."/>
            <person name="Frohme M."/>
            <person name="Furlan L.R."/>
            <person name="Garnier M."/>
            <person name="Goldman G.H."/>
            <person name="Goldman M.H."/>
            <person name="Gomes S.L."/>
            <person name="Gruber A."/>
            <person name="Ho P.L."/>
            <person name="Hoheisel J.D."/>
            <person name="Junqueira M.L."/>
            <person name="Kemper E.L."/>
            <person name="Kitajima J.P."/>
            <person name="Krieger J.E."/>
            <person name="Kuramae E.E."/>
            <person name="Laigret F."/>
            <person name="Lambais M.R."/>
            <person name="Leite L.C."/>
            <person name="Lemos E.G."/>
            <person name="Lemos M.V."/>
            <person name="Lopes S.A."/>
            <person name="Lopes C.R."/>
            <person name="Machado J.A."/>
            <person name="Machado M.A."/>
            <person name="Madeira A.M."/>
            <person name="Madeira H.M."/>
            <person name="Marino C.L."/>
            <person name="Marques M.V."/>
            <person name="Martins E.A."/>
            <person name="Martins E.M."/>
            <person name="Matsukuma A.Y."/>
            <person name="Menck C.F."/>
            <person name="Miracca E.C."/>
            <person name="Miyaki C.Y."/>
            <person name="Monteriro-Vitorello C.B."/>
            <person name="Moon D.H."/>
            <person name="Nagai M.A."/>
            <person name="Nascimento A.L."/>
            <person name="Netto L.E."/>
            <person name="Nhani A.Jr."/>
            <person name="Nobrega F.G."/>
            <person name="Nunes L.R."/>
            <person name="Oliveira M.A."/>
            <person name="de Oliveira M.C."/>
            <person name="de Oliveira R.C."/>
            <person name="Palmieri D.A."/>
            <person name="Paris A."/>
            <person name="Peixoto B.R."/>
            <person name="Pereira G.A."/>
            <person name="Pereira H.A.Jr."/>
            <person name="Pesquero J.B."/>
            <person name="Quaggio R.B."/>
            <person name="Roberto P.G."/>
            <person name="Rodrigues V."/>
            <person name="de M Rosa A.J."/>
            <person name="de Rosa V.E.Jr."/>
            <person name="de Sa R.G."/>
            <person name="Santelli R.V."/>
            <person name="Sawasaki H.E."/>
            <person name="da Silva A.C."/>
            <person name="da Silva A.M."/>
            <person name="da Silva F.R."/>
            <person name="da Silva W.A.Jr."/>
            <person name="da Silveira J.F."/>
            <person name="Silvestri M.L."/>
            <person name="Siqueira W.J."/>
            <person name="de Souza A.A."/>
            <person name="de Souza A.P."/>
            <person name="Terenzi M.F."/>
            <person name="Truffi D."/>
            <person name="Tsai S.M."/>
            <person name="Tsuhako M.H."/>
            <person name="Vallada H."/>
            <person name="Van Sluys M.A."/>
            <person name="Verjovski-Almeida S."/>
            <person name="Vettore A.L."/>
            <person name="Zago M.A."/>
            <person name="Zatz M."/>
            <person name="Meidanis J."/>
            <person name="Setubal J.C."/>
        </authorList>
    </citation>
    <scope>NUCLEOTIDE SEQUENCE [LARGE SCALE GENOMIC DNA]</scope>
    <source>
        <strain evidence="1 2">9a5c</strain>
    </source>
</reference>
<dbReference type="KEGG" id="xfa:XF_0162"/>
<evidence type="ECO:0000313" key="1">
    <source>
        <dbReference type="EMBL" id="AAF82975.1"/>
    </source>
</evidence>
<dbReference type="PIR" id="F82839">
    <property type="entry name" value="F82839"/>
</dbReference>
<organism evidence="1 2">
    <name type="scientific">Xylella fastidiosa (strain 9a5c)</name>
    <dbReference type="NCBI Taxonomy" id="160492"/>
    <lineage>
        <taxon>Bacteria</taxon>
        <taxon>Pseudomonadati</taxon>
        <taxon>Pseudomonadota</taxon>
        <taxon>Gammaproteobacteria</taxon>
        <taxon>Lysobacterales</taxon>
        <taxon>Lysobacteraceae</taxon>
        <taxon>Xylella</taxon>
    </lineage>
</organism>
<proteinExistence type="predicted"/>
<sequence length="44" mass="4961">MPSDQQHIMITTLDITNITSDILLKTTILINIASDLTLQNYTNK</sequence>
<dbReference type="AlphaFoldDB" id="Q9PGY4"/>
<accession>Q9PGY4</accession>
<dbReference type="EMBL" id="AE003849">
    <property type="protein sequence ID" value="AAF82975.1"/>
    <property type="molecule type" value="Genomic_DNA"/>
</dbReference>